<dbReference type="EMBL" id="KN838190">
    <property type="protein sequence ID" value="KIJ22485.1"/>
    <property type="molecule type" value="Genomic_DNA"/>
</dbReference>
<accession>A0A0C9UBK9</accession>
<dbReference type="InterPro" id="IPR050859">
    <property type="entry name" value="Class-I_PLP-dep_aminotransf"/>
</dbReference>
<feature type="region of interest" description="Disordered" evidence="6">
    <location>
        <begin position="95"/>
        <end position="122"/>
    </location>
</feature>
<dbReference type="Proteomes" id="UP000054279">
    <property type="component" value="Unassembled WGS sequence"/>
</dbReference>
<evidence type="ECO:0000256" key="4">
    <source>
        <dbReference type="ARBA" id="ARBA00022679"/>
    </source>
</evidence>
<dbReference type="InterPro" id="IPR015424">
    <property type="entry name" value="PyrdxlP-dep_Trfase"/>
</dbReference>
<sequence>MFFWIKLNLPPNSASLADQDDEDSSLDSESFIREIAIGRGILFLPGNTTYVDDRRTPYVRVSFSLLSEGEMEEAVKRLIGALKDQWDIYHLQTSRNNGVSDTGINGRSSDISQDDSLSEGVH</sequence>
<proteinExistence type="inferred from homology"/>
<name>A0A0C9UBK9_SPHS4</name>
<keyword evidence="4" id="KW-0808">Transferase</keyword>
<comment type="cofactor">
    <cofactor evidence="1">
        <name>pyridoxal 5'-phosphate</name>
        <dbReference type="ChEBI" id="CHEBI:597326"/>
    </cofactor>
</comment>
<gene>
    <name evidence="7" type="ORF">M422DRAFT_277072</name>
</gene>
<evidence type="ECO:0000313" key="8">
    <source>
        <dbReference type="Proteomes" id="UP000054279"/>
    </source>
</evidence>
<keyword evidence="3" id="KW-0032">Aminotransferase</keyword>
<dbReference type="Gene3D" id="3.90.1150.10">
    <property type="entry name" value="Aspartate Aminotransferase, domain 1"/>
    <property type="match status" value="1"/>
</dbReference>
<organism evidence="7 8">
    <name type="scientific">Sphaerobolus stellatus (strain SS14)</name>
    <dbReference type="NCBI Taxonomy" id="990650"/>
    <lineage>
        <taxon>Eukaryota</taxon>
        <taxon>Fungi</taxon>
        <taxon>Dikarya</taxon>
        <taxon>Basidiomycota</taxon>
        <taxon>Agaricomycotina</taxon>
        <taxon>Agaricomycetes</taxon>
        <taxon>Phallomycetidae</taxon>
        <taxon>Geastrales</taxon>
        <taxon>Sphaerobolaceae</taxon>
        <taxon>Sphaerobolus</taxon>
    </lineage>
</organism>
<evidence type="ECO:0000256" key="2">
    <source>
        <dbReference type="ARBA" id="ARBA00007441"/>
    </source>
</evidence>
<feature type="compositionally biased region" description="Acidic residues" evidence="6">
    <location>
        <begin position="112"/>
        <end position="122"/>
    </location>
</feature>
<dbReference type="SUPFAM" id="SSF53383">
    <property type="entry name" value="PLP-dependent transferases"/>
    <property type="match status" value="1"/>
</dbReference>
<feature type="compositionally biased region" description="Polar residues" evidence="6">
    <location>
        <begin position="95"/>
        <end position="111"/>
    </location>
</feature>
<dbReference type="OrthoDB" id="691673at2759"/>
<evidence type="ECO:0000256" key="6">
    <source>
        <dbReference type="SAM" id="MobiDB-lite"/>
    </source>
</evidence>
<evidence type="ECO:0000256" key="3">
    <source>
        <dbReference type="ARBA" id="ARBA00022576"/>
    </source>
</evidence>
<dbReference type="PANTHER" id="PTHR42790">
    <property type="entry name" value="AMINOTRANSFERASE"/>
    <property type="match status" value="1"/>
</dbReference>
<dbReference type="AlphaFoldDB" id="A0A0C9UBK9"/>
<dbReference type="GO" id="GO:0008483">
    <property type="term" value="F:transaminase activity"/>
    <property type="evidence" value="ECO:0007669"/>
    <property type="project" value="UniProtKB-KW"/>
</dbReference>
<evidence type="ECO:0000256" key="1">
    <source>
        <dbReference type="ARBA" id="ARBA00001933"/>
    </source>
</evidence>
<keyword evidence="8" id="KW-1185">Reference proteome</keyword>
<evidence type="ECO:0000313" key="7">
    <source>
        <dbReference type="EMBL" id="KIJ22485.1"/>
    </source>
</evidence>
<reference evidence="7 8" key="1">
    <citation type="submission" date="2014-06" db="EMBL/GenBank/DDBJ databases">
        <title>Evolutionary Origins and Diversification of the Mycorrhizal Mutualists.</title>
        <authorList>
            <consortium name="DOE Joint Genome Institute"/>
            <consortium name="Mycorrhizal Genomics Consortium"/>
            <person name="Kohler A."/>
            <person name="Kuo A."/>
            <person name="Nagy L.G."/>
            <person name="Floudas D."/>
            <person name="Copeland A."/>
            <person name="Barry K.W."/>
            <person name="Cichocki N."/>
            <person name="Veneault-Fourrey C."/>
            <person name="LaButti K."/>
            <person name="Lindquist E.A."/>
            <person name="Lipzen A."/>
            <person name="Lundell T."/>
            <person name="Morin E."/>
            <person name="Murat C."/>
            <person name="Riley R."/>
            <person name="Ohm R."/>
            <person name="Sun H."/>
            <person name="Tunlid A."/>
            <person name="Henrissat B."/>
            <person name="Grigoriev I.V."/>
            <person name="Hibbett D.S."/>
            <person name="Martin F."/>
        </authorList>
    </citation>
    <scope>NUCLEOTIDE SEQUENCE [LARGE SCALE GENOMIC DNA]</scope>
    <source>
        <strain evidence="7 8">SS14</strain>
    </source>
</reference>
<comment type="similarity">
    <text evidence="2">Belongs to the class-I pyridoxal-phosphate-dependent aminotransferase family.</text>
</comment>
<dbReference type="HOGENOM" id="CLU_2028200_0_0_1"/>
<dbReference type="PANTHER" id="PTHR42790:SF19">
    <property type="entry name" value="KYNURENINE_ALPHA-AMINOADIPATE AMINOTRANSFERASE, MITOCHONDRIAL"/>
    <property type="match status" value="1"/>
</dbReference>
<evidence type="ECO:0000256" key="5">
    <source>
        <dbReference type="ARBA" id="ARBA00022898"/>
    </source>
</evidence>
<protein>
    <submittedName>
        <fullName evidence="7">Unplaced genomic scaffold SPHSTscaffold_1115, whole genome shotgun sequence</fullName>
    </submittedName>
</protein>
<dbReference type="InterPro" id="IPR015422">
    <property type="entry name" value="PyrdxlP-dep_Trfase_small"/>
</dbReference>
<dbReference type="GO" id="GO:1901605">
    <property type="term" value="P:alpha-amino acid metabolic process"/>
    <property type="evidence" value="ECO:0007669"/>
    <property type="project" value="TreeGrafter"/>
</dbReference>
<keyword evidence="5" id="KW-0663">Pyridoxal phosphate</keyword>